<evidence type="ECO:0000256" key="2">
    <source>
        <dbReference type="SAM" id="MobiDB-lite"/>
    </source>
</evidence>
<feature type="compositionally biased region" description="Basic and acidic residues" evidence="2">
    <location>
        <begin position="313"/>
        <end position="339"/>
    </location>
</feature>
<sequence length="695" mass="79117">MLSCRGSQDVIPDEIALRDEILELKRQVMILKRTNQQNLIKFRKYEDEAKRKDRQIEQLMDPRKNSDVTKILSTKGAAILMNLKDQNNSLIQMLLTKDMQIRRLVAEIKTSKLYSASRRTETHRAEVVRLRNLLIKSQEILRENIDLQQKRHRSIYVSDNSLLDLSPTTTGRSSAGEVVELKSTIQSLETHIKYANELLAKKNQEIMNLSAELSALKGSFQFGSCKCTSPSKGCPECNVQSFCRDCKSTHSWQTLLPDELPRPSTSNDAKIVDYFGKTSRFDEKVPHSAPSSCVRFSSSNNSTPKRSPASFKRNTDAEPDKMSKREGIDSNLDDSKTESSHTSSTTTEMRRRSNVVPSCPKKSVREKWRTAMMKCKQQRRSSSKKPEEQQRGKRKTREKGSSKRFDSTGESSDLEIQQIEKAIRNVENSPGNAVHELKCNGKIIETEPENELKKKNEIFIRSKGNSQRETPENNNPIPVNIKREEEKEKEENDEVNGITTELKHEEEEEDEDDSFRGESRKEDACGSCESSQTEKEMPGDVKEAMLEVEEPEIGTLHNDETHKIKKGILSLASTFTPEIQRELENLYNNISVYEEVELSKIQKSPRRFYRACQSFDSSLDSESGYSNRQEPQVVQVEVEINPIAEQTEPSCNVLPEDADAAVNENFDYTKQNCTTSGDGLDECGDDDDDDDVIVR</sequence>
<comment type="caution">
    <text evidence="3">The sequence shown here is derived from an EMBL/GenBank/DDBJ whole genome shotgun (WGS) entry which is preliminary data.</text>
</comment>
<feature type="region of interest" description="Disordered" evidence="2">
    <location>
        <begin position="461"/>
        <end position="540"/>
    </location>
</feature>
<feature type="coiled-coil region" evidence="1">
    <location>
        <begin position="185"/>
        <end position="219"/>
    </location>
</feature>
<evidence type="ECO:0000256" key="1">
    <source>
        <dbReference type="SAM" id="Coils"/>
    </source>
</evidence>
<feature type="compositionally biased region" description="Basic and acidic residues" evidence="2">
    <location>
        <begin position="514"/>
        <end position="524"/>
    </location>
</feature>
<feature type="region of interest" description="Disordered" evidence="2">
    <location>
        <begin position="283"/>
        <end position="415"/>
    </location>
</feature>
<dbReference type="EMBL" id="JAWJWF010000002">
    <property type="protein sequence ID" value="KAK6637511.1"/>
    <property type="molecule type" value="Genomic_DNA"/>
</dbReference>
<keyword evidence="4" id="KW-1185">Reference proteome</keyword>
<proteinExistence type="predicted"/>
<feature type="compositionally biased region" description="Basic and acidic residues" evidence="2">
    <location>
        <begin position="481"/>
        <end position="490"/>
    </location>
</feature>
<evidence type="ECO:0000313" key="3">
    <source>
        <dbReference type="EMBL" id="KAK6637511.1"/>
    </source>
</evidence>
<feature type="region of interest" description="Disordered" evidence="2">
    <location>
        <begin position="673"/>
        <end position="695"/>
    </location>
</feature>
<reference evidence="3 4" key="1">
    <citation type="submission" date="2023-09" db="EMBL/GenBank/DDBJ databases">
        <title>Genomes of two closely related lineages of the louse Polyplax serrata with different host specificities.</title>
        <authorList>
            <person name="Martinu J."/>
            <person name="Tarabai H."/>
            <person name="Stefka J."/>
            <person name="Hypsa V."/>
        </authorList>
    </citation>
    <scope>NUCLEOTIDE SEQUENCE [LARGE SCALE GENOMIC DNA]</scope>
    <source>
        <strain evidence="3">98ZLc_SE</strain>
    </source>
</reference>
<feature type="compositionally biased region" description="Acidic residues" evidence="2">
    <location>
        <begin position="679"/>
        <end position="695"/>
    </location>
</feature>
<organism evidence="3 4">
    <name type="scientific">Polyplax serrata</name>
    <name type="common">Common mouse louse</name>
    <dbReference type="NCBI Taxonomy" id="468196"/>
    <lineage>
        <taxon>Eukaryota</taxon>
        <taxon>Metazoa</taxon>
        <taxon>Ecdysozoa</taxon>
        <taxon>Arthropoda</taxon>
        <taxon>Hexapoda</taxon>
        <taxon>Insecta</taxon>
        <taxon>Pterygota</taxon>
        <taxon>Neoptera</taxon>
        <taxon>Paraneoptera</taxon>
        <taxon>Psocodea</taxon>
        <taxon>Troctomorpha</taxon>
        <taxon>Phthiraptera</taxon>
        <taxon>Anoplura</taxon>
        <taxon>Polyplacidae</taxon>
        <taxon>Polyplax</taxon>
    </lineage>
</organism>
<gene>
    <name evidence="3" type="ORF">RUM44_007933</name>
</gene>
<evidence type="ECO:0000313" key="4">
    <source>
        <dbReference type="Proteomes" id="UP001359485"/>
    </source>
</evidence>
<dbReference type="Proteomes" id="UP001359485">
    <property type="component" value="Unassembled WGS sequence"/>
</dbReference>
<feature type="compositionally biased region" description="Polar residues" evidence="2">
    <location>
        <begin position="463"/>
        <end position="477"/>
    </location>
</feature>
<feature type="compositionally biased region" description="Basic and acidic residues" evidence="2">
    <location>
        <begin position="398"/>
        <end position="407"/>
    </location>
</feature>
<accession>A0ABR1BAX3</accession>
<name>A0ABR1BAX3_POLSC</name>
<protein>
    <submittedName>
        <fullName evidence="3">Uncharacterized protein</fullName>
    </submittedName>
</protein>
<keyword evidence="1" id="KW-0175">Coiled coil</keyword>